<organism evidence="1 2">
    <name type="scientific">Medicago truncatula</name>
    <name type="common">Barrel medic</name>
    <name type="synonym">Medicago tribuloides</name>
    <dbReference type="NCBI Taxonomy" id="3880"/>
    <lineage>
        <taxon>Eukaryota</taxon>
        <taxon>Viridiplantae</taxon>
        <taxon>Streptophyta</taxon>
        <taxon>Embryophyta</taxon>
        <taxon>Tracheophyta</taxon>
        <taxon>Spermatophyta</taxon>
        <taxon>Magnoliopsida</taxon>
        <taxon>eudicotyledons</taxon>
        <taxon>Gunneridae</taxon>
        <taxon>Pentapetalae</taxon>
        <taxon>rosids</taxon>
        <taxon>fabids</taxon>
        <taxon>Fabales</taxon>
        <taxon>Fabaceae</taxon>
        <taxon>Papilionoideae</taxon>
        <taxon>50 kb inversion clade</taxon>
        <taxon>NPAAA clade</taxon>
        <taxon>Hologalegina</taxon>
        <taxon>IRL clade</taxon>
        <taxon>Trifolieae</taxon>
        <taxon>Medicago</taxon>
    </lineage>
</organism>
<dbReference type="Proteomes" id="UP000265566">
    <property type="component" value="Chromosome 5"/>
</dbReference>
<evidence type="ECO:0000313" key="2">
    <source>
        <dbReference type="Proteomes" id="UP000265566"/>
    </source>
</evidence>
<evidence type="ECO:0000313" key="1">
    <source>
        <dbReference type="EMBL" id="RHN53307.1"/>
    </source>
</evidence>
<sequence>MTWLHPVAVKQVDIHGTVASFAVSGWLVTLLPFPFLHAQDQVSTTIFGSLQVLQLIALLSEFPEHYFLQHLIW</sequence>
<proteinExistence type="predicted"/>
<reference evidence="2" key="1">
    <citation type="journal article" date="2018" name="Nat. Plants">
        <title>Whole-genome landscape of Medicago truncatula symbiotic genes.</title>
        <authorList>
            <person name="Pecrix Y."/>
            <person name="Staton S.E."/>
            <person name="Sallet E."/>
            <person name="Lelandais-Briere C."/>
            <person name="Moreau S."/>
            <person name="Carrere S."/>
            <person name="Blein T."/>
            <person name="Jardinaud M.F."/>
            <person name="Latrasse D."/>
            <person name="Zouine M."/>
            <person name="Zahm M."/>
            <person name="Kreplak J."/>
            <person name="Mayjonade B."/>
            <person name="Satge C."/>
            <person name="Perez M."/>
            <person name="Cauet S."/>
            <person name="Marande W."/>
            <person name="Chantry-Darmon C."/>
            <person name="Lopez-Roques C."/>
            <person name="Bouchez O."/>
            <person name="Berard A."/>
            <person name="Debelle F."/>
            <person name="Munos S."/>
            <person name="Bendahmane A."/>
            <person name="Berges H."/>
            <person name="Niebel A."/>
            <person name="Buitink J."/>
            <person name="Frugier F."/>
            <person name="Benhamed M."/>
            <person name="Crespi M."/>
            <person name="Gouzy J."/>
            <person name="Gamas P."/>
        </authorList>
    </citation>
    <scope>NUCLEOTIDE SEQUENCE [LARGE SCALE GENOMIC DNA]</scope>
    <source>
        <strain evidence="2">cv. Jemalong A17</strain>
    </source>
</reference>
<dbReference type="EMBL" id="PSQE01000005">
    <property type="protein sequence ID" value="RHN53307.1"/>
    <property type="molecule type" value="Genomic_DNA"/>
</dbReference>
<dbReference type="AlphaFoldDB" id="A0A396HR58"/>
<name>A0A396HR58_MEDTR</name>
<dbReference type="Gramene" id="rna28198">
    <property type="protein sequence ID" value="RHN53307.1"/>
    <property type="gene ID" value="gene28198"/>
</dbReference>
<comment type="caution">
    <text evidence="1">The sequence shown here is derived from an EMBL/GenBank/DDBJ whole genome shotgun (WGS) entry which is preliminary data.</text>
</comment>
<gene>
    <name evidence="1" type="ORF">MtrunA17_Chr5g0394451</name>
</gene>
<protein>
    <submittedName>
        <fullName evidence="1">Uncharacterized protein</fullName>
    </submittedName>
</protein>
<accession>A0A396HR58</accession>